<dbReference type="Proteomes" id="UP000805193">
    <property type="component" value="Unassembled WGS sequence"/>
</dbReference>
<gene>
    <name evidence="1" type="ORF">HPB47_019291</name>
</gene>
<accession>A0AC60R350</accession>
<comment type="caution">
    <text evidence="1">The sequence shown here is derived from an EMBL/GenBank/DDBJ whole genome shotgun (WGS) entry which is preliminary data.</text>
</comment>
<protein>
    <submittedName>
        <fullName evidence="1">Uncharacterized protein</fullName>
    </submittedName>
</protein>
<organism evidence="1 2">
    <name type="scientific">Ixodes persulcatus</name>
    <name type="common">Taiga tick</name>
    <dbReference type="NCBI Taxonomy" id="34615"/>
    <lineage>
        <taxon>Eukaryota</taxon>
        <taxon>Metazoa</taxon>
        <taxon>Ecdysozoa</taxon>
        <taxon>Arthropoda</taxon>
        <taxon>Chelicerata</taxon>
        <taxon>Arachnida</taxon>
        <taxon>Acari</taxon>
        <taxon>Parasitiformes</taxon>
        <taxon>Ixodida</taxon>
        <taxon>Ixodoidea</taxon>
        <taxon>Ixodidae</taxon>
        <taxon>Ixodinae</taxon>
        <taxon>Ixodes</taxon>
    </lineage>
</organism>
<evidence type="ECO:0000313" key="2">
    <source>
        <dbReference type="Proteomes" id="UP000805193"/>
    </source>
</evidence>
<feature type="non-terminal residue" evidence="1">
    <location>
        <position position="87"/>
    </location>
</feature>
<feature type="non-terminal residue" evidence="1">
    <location>
        <position position="1"/>
    </location>
</feature>
<evidence type="ECO:0000313" key="1">
    <source>
        <dbReference type="EMBL" id="KAG0445680.1"/>
    </source>
</evidence>
<keyword evidence="2" id="KW-1185">Reference proteome</keyword>
<sequence length="87" mass="9696">TYGKFFFKHVTIVLPSTWPQMSDRQVTGDSLFHNADIRVGGAPSGGSWSRPFTRHQRGCGERGEYIHVPTEFLLSMNLSSLAERGSP</sequence>
<reference evidence="1 2" key="1">
    <citation type="journal article" date="2020" name="Cell">
        <title>Large-Scale Comparative Analyses of Tick Genomes Elucidate Their Genetic Diversity and Vector Capacities.</title>
        <authorList>
            <consortium name="Tick Genome and Microbiome Consortium (TIGMIC)"/>
            <person name="Jia N."/>
            <person name="Wang J."/>
            <person name="Shi W."/>
            <person name="Du L."/>
            <person name="Sun Y."/>
            <person name="Zhan W."/>
            <person name="Jiang J.F."/>
            <person name="Wang Q."/>
            <person name="Zhang B."/>
            <person name="Ji P."/>
            <person name="Bell-Sakyi L."/>
            <person name="Cui X.M."/>
            <person name="Yuan T.T."/>
            <person name="Jiang B.G."/>
            <person name="Yang W.F."/>
            <person name="Lam T.T."/>
            <person name="Chang Q.C."/>
            <person name="Ding S.J."/>
            <person name="Wang X.J."/>
            <person name="Zhu J.G."/>
            <person name="Ruan X.D."/>
            <person name="Zhao L."/>
            <person name="Wei J.T."/>
            <person name="Ye R.Z."/>
            <person name="Que T.C."/>
            <person name="Du C.H."/>
            <person name="Zhou Y.H."/>
            <person name="Cheng J.X."/>
            <person name="Dai P.F."/>
            <person name="Guo W.B."/>
            <person name="Han X.H."/>
            <person name="Huang E.J."/>
            <person name="Li L.F."/>
            <person name="Wei W."/>
            <person name="Gao Y.C."/>
            <person name="Liu J.Z."/>
            <person name="Shao H.Z."/>
            <person name="Wang X."/>
            <person name="Wang C.C."/>
            <person name="Yang T.C."/>
            <person name="Huo Q.B."/>
            <person name="Li W."/>
            <person name="Chen H.Y."/>
            <person name="Chen S.E."/>
            <person name="Zhou L.G."/>
            <person name="Ni X.B."/>
            <person name="Tian J.H."/>
            <person name="Sheng Y."/>
            <person name="Liu T."/>
            <person name="Pan Y.S."/>
            <person name="Xia L.Y."/>
            <person name="Li J."/>
            <person name="Zhao F."/>
            <person name="Cao W.C."/>
        </authorList>
    </citation>
    <scope>NUCLEOTIDE SEQUENCE [LARGE SCALE GENOMIC DNA]</scope>
    <source>
        <strain evidence="1">Iper-2018</strain>
    </source>
</reference>
<dbReference type="EMBL" id="JABSTQ010000086">
    <property type="protein sequence ID" value="KAG0445680.1"/>
    <property type="molecule type" value="Genomic_DNA"/>
</dbReference>
<name>A0AC60R350_IXOPE</name>
<proteinExistence type="predicted"/>